<gene>
    <name evidence="1" type="ORF">LACBIDRAFT_318662</name>
</gene>
<dbReference type="RefSeq" id="XP_001879867.1">
    <property type="nucleotide sequence ID" value="XM_001879832.1"/>
</dbReference>
<dbReference type="EMBL" id="DS547099">
    <property type="protein sequence ID" value="EDR09518.1"/>
    <property type="molecule type" value="Genomic_DNA"/>
</dbReference>
<keyword evidence="2" id="KW-1185">Reference proteome</keyword>
<proteinExistence type="predicted"/>
<reference evidence="1 2" key="1">
    <citation type="journal article" date="2008" name="Nature">
        <title>The genome of Laccaria bicolor provides insights into mycorrhizal symbiosis.</title>
        <authorList>
            <person name="Martin F."/>
            <person name="Aerts A."/>
            <person name="Ahren D."/>
            <person name="Brun A."/>
            <person name="Danchin E.G.J."/>
            <person name="Duchaussoy F."/>
            <person name="Gibon J."/>
            <person name="Kohler A."/>
            <person name="Lindquist E."/>
            <person name="Pereda V."/>
            <person name="Salamov A."/>
            <person name="Shapiro H.J."/>
            <person name="Wuyts J."/>
            <person name="Blaudez D."/>
            <person name="Buee M."/>
            <person name="Brokstein P."/>
            <person name="Canbaeck B."/>
            <person name="Cohen D."/>
            <person name="Courty P.E."/>
            <person name="Coutinho P.M."/>
            <person name="Delaruelle C."/>
            <person name="Detter J.C."/>
            <person name="Deveau A."/>
            <person name="DiFazio S."/>
            <person name="Duplessis S."/>
            <person name="Fraissinet-Tachet L."/>
            <person name="Lucic E."/>
            <person name="Frey-Klett P."/>
            <person name="Fourrey C."/>
            <person name="Feussner I."/>
            <person name="Gay G."/>
            <person name="Grimwood J."/>
            <person name="Hoegger P.J."/>
            <person name="Jain P."/>
            <person name="Kilaru S."/>
            <person name="Labbe J."/>
            <person name="Lin Y.C."/>
            <person name="Legue V."/>
            <person name="Le Tacon F."/>
            <person name="Marmeisse R."/>
            <person name="Melayah D."/>
            <person name="Montanini B."/>
            <person name="Muratet M."/>
            <person name="Nehls U."/>
            <person name="Niculita-Hirzel H."/>
            <person name="Oudot-Le Secq M.P."/>
            <person name="Peter M."/>
            <person name="Quesneville H."/>
            <person name="Rajashekar B."/>
            <person name="Reich M."/>
            <person name="Rouhier N."/>
            <person name="Schmutz J."/>
            <person name="Yin T."/>
            <person name="Chalot M."/>
            <person name="Henrissat B."/>
            <person name="Kuees U."/>
            <person name="Lucas S."/>
            <person name="Van de Peer Y."/>
            <person name="Podila G.K."/>
            <person name="Polle A."/>
            <person name="Pukkila P.J."/>
            <person name="Richardson P.M."/>
            <person name="Rouze P."/>
            <person name="Sanders I.R."/>
            <person name="Stajich J.E."/>
            <person name="Tunlid A."/>
            <person name="Tuskan G."/>
            <person name="Grigoriev I.V."/>
        </authorList>
    </citation>
    <scope>NUCLEOTIDE SEQUENCE [LARGE SCALE GENOMIC DNA]</scope>
    <source>
        <strain evidence="2">S238N-H82 / ATCC MYA-4686</strain>
    </source>
</reference>
<evidence type="ECO:0000313" key="2">
    <source>
        <dbReference type="Proteomes" id="UP000001194"/>
    </source>
</evidence>
<sequence>MLPEVDETVALCKAERIRVLVEPQYYASVKGPTRRFLVQSDRVGEFRTVAMSVSLLPAYQRNDPSVRKKVLNKS</sequence>
<name>B0D6Q7_LACBS</name>
<dbReference type="AlphaFoldDB" id="B0D6Q7"/>
<dbReference type="Proteomes" id="UP000001194">
    <property type="component" value="Unassembled WGS sequence"/>
</dbReference>
<evidence type="ECO:0000313" key="1">
    <source>
        <dbReference type="EMBL" id="EDR09518.1"/>
    </source>
</evidence>
<dbReference type="GeneID" id="6075454"/>
<organism evidence="2">
    <name type="scientific">Laccaria bicolor (strain S238N-H82 / ATCC MYA-4686)</name>
    <name type="common">Bicoloured deceiver</name>
    <name type="synonym">Laccaria laccata var. bicolor</name>
    <dbReference type="NCBI Taxonomy" id="486041"/>
    <lineage>
        <taxon>Eukaryota</taxon>
        <taxon>Fungi</taxon>
        <taxon>Dikarya</taxon>
        <taxon>Basidiomycota</taxon>
        <taxon>Agaricomycotina</taxon>
        <taxon>Agaricomycetes</taxon>
        <taxon>Agaricomycetidae</taxon>
        <taxon>Agaricales</taxon>
        <taxon>Agaricineae</taxon>
        <taxon>Hydnangiaceae</taxon>
        <taxon>Laccaria</taxon>
    </lineage>
</organism>
<dbReference type="KEGG" id="lbc:LACBIDRAFT_318662"/>
<protein>
    <submittedName>
        <fullName evidence="1">Predicted protein</fullName>
    </submittedName>
</protein>
<accession>B0D6Q7</accession>
<dbReference type="HOGENOM" id="CLU_2688230_0_0_1"/>
<dbReference type="InParanoid" id="B0D6Q7"/>